<proteinExistence type="predicted"/>
<evidence type="ECO:0000259" key="2">
    <source>
        <dbReference type="Pfam" id="PF01471"/>
    </source>
</evidence>
<keyword evidence="4" id="KW-1185">Reference proteome</keyword>
<name>A0A7W3T8U2_9ACTN</name>
<feature type="compositionally biased region" description="Basic and acidic residues" evidence="1">
    <location>
        <begin position="1"/>
        <end position="19"/>
    </location>
</feature>
<dbReference type="InterPro" id="IPR036365">
    <property type="entry name" value="PGBD-like_sf"/>
</dbReference>
<dbReference type="Gene3D" id="1.10.101.10">
    <property type="entry name" value="PGBD-like superfamily/PGBD"/>
    <property type="match status" value="1"/>
</dbReference>
<evidence type="ECO:0000313" key="3">
    <source>
        <dbReference type="EMBL" id="MBB0232918.1"/>
    </source>
</evidence>
<reference evidence="4" key="1">
    <citation type="submission" date="2019-10" db="EMBL/GenBank/DDBJ databases">
        <title>Streptomyces sp. nov., a novel actinobacterium isolated from alkaline environment.</title>
        <authorList>
            <person name="Golinska P."/>
        </authorList>
    </citation>
    <scope>NUCLEOTIDE SEQUENCE [LARGE SCALE GENOMIC DNA]</scope>
    <source>
        <strain evidence="4">DSM 42108</strain>
    </source>
</reference>
<feature type="region of interest" description="Disordered" evidence="1">
    <location>
        <begin position="50"/>
        <end position="70"/>
    </location>
</feature>
<accession>A0A7W3T8U2</accession>
<dbReference type="AlphaFoldDB" id="A0A7W3T8U2"/>
<dbReference type="Proteomes" id="UP000530234">
    <property type="component" value="Unassembled WGS sequence"/>
</dbReference>
<gene>
    <name evidence="3" type="ORF">FOE67_26355</name>
</gene>
<feature type="non-terminal residue" evidence="3">
    <location>
        <position position="1"/>
    </location>
</feature>
<feature type="compositionally biased region" description="Gly residues" evidence="1">
    <location>
        <begin position="55"/>
        <end position="68"/>
    </location>
</feature>
<dbReference type="SUPFAM" id="SSF47090">
    <property type="entry name" value="PGBD-like"/>
    <property type="match status" value="1"/>
</dbReference>
<feature type="region of interest" description="Disordered" evidence="1">
    <location>
        <begin position="1"/>
        <end position="38"/>
    </location>
</feature>
<evidence type="ECO:0000313" key="4">
    <source>
        <dbReference type="Proteomes" id="UP000530234"/>
    </source>
</evidence>
<dbReference type="InterPro" id="IPR002477">
    <property type="entry name" value="Peptidoglycan-bd-like"/>
</dbReference>
<feature type="domain" description="Peptidoglycan binding-like" evidence="2">
    <location>
        <begin position="149"/>
        <end position="203"/>
    </location>
</feature>
<protein>
    <submittedName>
        <fullName evidence="3">Peptidoglycan-binding protein</fullName>
    </submittedName>
</protein>
<evidence type="ECO:0000256" key="1">
    <source>
        <dbReference type="SAM" id="MobiDB-lite"/>
    </source>
</evidence>
<comment type="caution">
    <text evidence="3">The sequence shown here is derived from an EMBL/GenBank/DDBJ whole genome shotgun (WGS) entry which is preliminary data.</text>
</comment>
<dbReference type="Pfam" id="PF01471">
    <property type="entry name" value="PG_binding_1"/>
    <property type="match status" value="1"/>
</dbReference>
<dbReference type="InterPro" id="IPR036366">
    <property type="entry name" value="PGBDSf"/>
</dbReference>
<sequence>PAGGHGEGDDGVPRPDRRSPPAVGPTSPSAPPGPVAGAVTATEAATAPVPAVTGLTGGPPTGAGAGGGSHRRRAGWLASAVVLAVLPALLGLRALTGWPFLPWDDGGEEFAFEPGRTHGCTVHRRDGLLYAGHSETAEELLYQLVISREVLEAQCLLDHHGFPPGPVDGAYDALTERAVKRFQEDREHLVIDGIVGPHTWEELRR</sequence>
<dbReference type="RefSeq" id="WP_182667434.1">
    <property type="nucleotide sequence ID" value="NZ_VKHS01001293.1"/>
</dbReference>
<dbReference type="EMBL" id="VKHS01001293">
    <property type="protein sequence ID" value="MBB0232918.1"/>
    <property type="molecule type" value="Genomic_DNA"/>
</dbReference>
<organism evidence="3 4">
    <name type="scientific">Streptomyces calidiresistens</name>
    <dbReference type="NCBI Taxonomy" id="1485586"/>
    <lineage>
        <taxon>Bacteria</taxon>
        <taxon>Bacillati</taxon>
        <taxon>Actinomycetota</taxon>
        <taxon>Actinomycetes</taxon>
        <taxon>Kitasatosporales</taxon>
        <taxon>Streptomycetaceae</taxon>
        <taxon>Streptomyces</taxon>
    </lineage>
</organism>